<gene>
    <name evidence="2" type="ORF">H8F21_14105</name>
</gene>
<feature type="transmembrane region" description="Helical" evidence="1">
    <location>
        <begin position="65"/>
        <end position="86"/>
    </location>
</feature>
<keyword evidence="1" id="KW-0812">Transmembrane</keyword>
<feature type="transmembrane region" description="Helical" evidence="1">
    <location>
        <begin position="7"/>
        <end position="24"/>
    </location>
</feature>
<reference evidence="2 3" key="1">
    <citation type="submission" date="2020-08" db="EMBL/GenBank/DDBJ databases">
        <title>Description of novel Pseudomonas species.</title>
        <authorList>
            <person name="Duman M."/>
            <person name="Mulet M."/>
            <person name="Altun S."/>
            <person name="Saticioglu I.B."/>
            <person name="Lalucat J."/>
            <person name="Garcia-Valdes E."/>
        </authorList>
    </citation>
    <scope>NUCLEOTIDE SEQUENCE [LARGE SCALE GENOMIC DNA]</scope>
    <source>
        <strain evidence="2 3">P66</strain>
    </source>
</reference>
<accession>A0ABS2BYK8</accession>
<protein>
    <submittedName>
        <fullName evidence="2">Uncharacterized protein</fullName>
    </submittedName>
</protein>
<dbReference type="RefSeq" id="WP_203584637.1">
    <property type="nucleotide sequence ID" value="NZ_JACOPV010000008.1"/>
</dbReference>
<proteinExistence type="predicted"/>
<evidence type="ECO:0000313" key="3">
    <source>
        <dbReference type="Proteomes" id="UP000745663"/>
    </source>
</evidence>
<evidence type="ECO:0000313" key="2">
    <source>
        <dbReference type="EMBL" id="MBM5458698.1"/>
    </source>
</evidence>
<keyword evidence="3" id="KW-1185">Reference proteome</keyword>
<sequence length="198" mass="22168">MSTRQQQAWCVISLICIVGLYFLLSSYTSSLENPAPMFWGLFGGHLMRVYFSVRYDLHAQSPKEVGLLSIAAVAAAVMAMQVRPWALQGFFEFESKPEVGEFVALYKEYFVAVHNPVFGIPAFFLALYWAAIKLLCKAGNRWPVLAYPRSSLEMYGAYYEAASHHLSPQARDAIEVDAKHILASSKGFYKGPSPNKLL</sequence>
<comment type="caution">
    <text evidence="2">The sequence shown here is derived from an EMBL/GenBank/DDBJ whole genome shotgun (WGS) entry which is preliminary data.</text>
</comment>
<organism evidence="2 3">
    <name type="scientific">Pseudomonas arcuscaelestis</name>
    <dbReference type="NCBI Taxonomy" id="2710591"/>
    <lineage>
        <taxon>Bacteria</taxon>
        <taxon>Pseudomonadati</taxon>
        <taxon>Pseudomonadota</taxon>
        <taxon>Gammaproteobacteria</taxon>
        <taxon>Pseudomonadales</taxon>
        <taxon>Pseudomonadaceae</taxon>
        <taxon>Pseudomonas</taxon>
    </lineage>
</organism>
<evidence type="ECO:0000256" key="1">
    <source>
        <dbReference type="SAM" id="Phobius"/>
    </source>
</evidence>
<dbReference type="EMBL" id="JACOPV010000008">
    <property type="protein sequence ID" value="MBM5458698.1"/>
    <property type="molecule type" value="Genomic_DNA"/>
</dbReference>
<name>A0ABS2BYK8_9PSED</name>
<keyword evidence="1" id="KW-0472">Membrane</keyword>
<feature type="transmembrane region" description="Helical" evidence="1">
    <location>
        <begin position="109"/>
        <end position="131"/>
    </location>
</feature>
<keyword evidence="1" id="KW-1133">Transmembrane helix</keyword>
<feature type="transmembrane region" description="Helical" evidence="1">
    <location>
        <begin position="36"/>
        <end position="53"/>
    </location>
</feature>
<dbReference type="Proteomes" id="UP000745663">
    <property type="component" value="Unassembled WGS sequence"/>
</dbReference>